<comment type="caution">
    <text evidence="4">The sequence shown here is derived from an EMBL/GenBank/DDBJ whole genome shotgun (WGS) entry which is preliminary data.</text>
</comment>
<dbReference type="EMBL" id="MTYJ01000105">
    <property type="protein sequence ID" value="OQV14373.1"/>
    <property type="molecule type" value="Genomic_DNA"/>
</dbReference>
<keyword evidence="5" id="KW-1185">Reference proteome</keyword>
<gene>
    <name evidence="4" type="ORF">BV898_11353</name>
</gene>
<evidence type="ECO:0000256" key="1">
    <source>
        <dbReference type="ARBA" id="ARBA00005291"/>
    </source>
</evidence>
<evidence type="ECO:0000313" key="4">
    <source>
        <dbReference type="EMBL" id="OQV14373.1"/>
    </source>
</evidence>
<dbReference type="InterPro" id="IPR011008">
    <property type="entry name" value="Dimeric_a/b-barrel"/>
</dbReference>
<dbReference type="Gene3D" id="3.30.70.100">
    <property type="match status" value="2"/>
</dbReference>
<sequence>MHCLQRNLCNSSLRDLRVHVRPFASGAGGKDAGVQGGKSKPAEQQEQSAPSSSGAARAGGGGGWISKLLQGQARTIETGKESHSRKLALKGVIYEMQTHNVKADQRSEYLKLYGDLVQQSGSNSKKIPASLVGSWMVETGGDQDQAIHIWKHSDGYVSFGKTSDALRNDQDLVRHGQALAKTLRSRQNQAMLSFSFWGDPEPSAQRRIYELRTYTLKPGTLIEWGNHWARAIHLRKSREDGVGGFFTQIGPLYIVHHIWAYADLEARKDARDAAWSSPGWDDCVANTVPLIREMNSRILVANSFSPLK</sequence>
<dbReference type="OrthoDB" id="10262843at2759"/>
<evidence type="ECO:0000313" key="5">
    <source>
        <dbReference type="Proteomes" id="UP000192578"/>
    </source>
</evidence>
<protein>
    <submittedName>
        <fullName evidence="4">Protein NipSnap</fullName>
    </submittedName>
</protein>
<dbReference type="SUPFAM" id="SSF54909">
    <property type="entry name" value="Dimeric alpha+beta barrel"/>
    <property type="match status" value="2"/>
</dbReference>
<accession>A0A1W0WGW8</accession>
<dbReference type="PANTHER" id="PTHR21017:SF17">
    <property type="entry name" value="PROTEIN NIPSNAP"/>
    <property type="match status" value="1"/>
</dbReference>
<dbReference type="InterPro" id="IPR051557">
    <property type="entry name" value="NipSnap_domain"/>
</dbReference>
<feature type="region of interest" description="Disordered" evidence="2">
    <location>
        <begin position="24"/>
        <end position="60"/>
    </location>
</feature>
<proteinExistence type="inferred from homology"/>
<comment type="similarity">
    <text evidence="1">Belongs to the NipSnap family.</text>
</comment>
<feature type="compositionally biased region" description="Gly residues" evidence="2">
    <location>
        <begin position="26"/>
        <end position="36"/>
    </location>
</feature>
<dbReference type="GO" id="GO:0000423">
    <property type="term" value="P:mitophagy"/>
    <property type="evidence" value="ECO:0007669"/>
    <property type="project" value="UniProtKB-ARBA"/>
</dbReference>
<evidence type="ECO:0000259" key="3">
    <source>
        <dbReference type="Pfam" id="PF07978"/>
    </source>
</evidence>
<feature type="domain" description="NIPSNAP" evidence="3">
    <location>
        <begin position="209"/>
        <end position="306"/>
    </location>
</feature>
<name>A0A1W0WGW8_HYPEX</name>
<feature type="compositionally biased region" description="Low complexity" evidence="2">
    <location>
        <begin position="42"/>
        <end position="56"/>
    </location>
</feature>
<reference evidence="5" key="1">
    <citation type="submission" date="2017-01" db="EMBL/GenBank/DDBJ databases">
        <title>Comparative genomics of anhydrobiosis in the tardigrade Hypsibius dujardini.</title>
        <authorList>
            <person name="Yoshida Y."/>
            <person name="Koutsovoulos G."/>
            <person name="Laetsch D."/>
            <person name="Stevens L."/>
            <person name="Kumar S."/>
            <person name="Horikawa D."/>
            <person name="Ishino K."/>
            <person name="Komine S."/>
            <person name="Tomita M."/>
            <person name="Blaxter M."/>
            <person name="Arakawa K."/>
        </authorList>
    </citation>
    <scope>NUCLEOTIDE SEQUENCE [LARGE SCALE GENOMIC DNA]</scope>
    <source>
        <strain evidence="5">Z151</strain>
    </source>
</reference>
<dbReference type="Pfam" id="PF07978">
    <property type="entry name" value="NIPSNAP"/>
    <property type="match status" value="1"/>
</dbReference>
<dbReference type="InterPro" id="IPR012577">
    <property type="entry name" value="NIPSNAP"/>
</dbReference>
<evidence type="ECO:0000256" key="2">
    <source>
        <dbReference type="SAM" id="MobiDB-lite"/>
    </source>
</evidence>
<dbReference type="AlphaFoldDB" id="A0A1W0WGW8"/>
<dbReference type="PANTHER" id="PTHR21017">
    <property type="entry name" value="NIPSNAP-RELATED"/>
    <property type="match status" value="1"/>
</dbReference>
<dbReference type="GO" id="GO:0005739">
    <property type="term" value="C:mitochondrion"/>
    <property type="evidence" value="ECO:0007669"/>
    <property type="project" value="TreeGrafter"/>
</dbReference>
<dbReference type="Proteomes" id="UP000192578">
    <property type="component" value="Unassembled WGS sequence"/>
</dbReference>
<organism evidence="4 5">
    <name type="scientific">Hypsibius exemplaris</name>
    <name type="common">Freshwater tardigrade</name>
    <dbReference type="NCBI Taxonomy" id="2072580"/>
    <lineage>
        <taxon>Eukaryota</taxon>
        <taxon>Metazoa</taxon>
        <taxon>Ecdysozoa</taxon>
        <taxon>Tardigrada</taxon>
        <taxon>Eutardigrada</taxon>
        <taxon>Parachela</taxon>
        <taxon>Hypsibioidea</taxon>
        <taxon>Hypsibiidae</taxon>
        <taxon>Hypsibius</taxon>
    </lineage>
</organism>
<dbReference type="FunFam" id="3.30.70.100:FF:000003">
    <property type="entry name" value="Protein NipSnap homolog 2"/>
    <property type="match status" value="1"/>
</dbReference>